<dbReference type="Pfam" id="PF14808">
    <property type="entry name" value="TMEM164"/>
    <property type="match status" value="1"/>
</dbReference>
<evidence type="ECO:0000313" key="1">
    <source>
        <dbReference type="EMBL" id="CEP10586.1"/>
    </source>
</evidence>
<dbReference type="InterPro" id="IPR026508">
    <property type="entry name" value="TMEM164"/>
</dbReference>
<dbReference type="EMBL" id="LN724412">
    <property type="protein sequence ID" value="CEP10586.1"/>
    <property type="molecule type" value="Genomic_DNA"/>
</dbReference>
<protein>
    <submittedName>
        <fullName evidence="1">Uncharacterized protein</fullName>
    </submittedName>
</protein>
<proteinExistence type="predicted"/>
<name>A0A0B7MX11_9FUNG</name>
<dbReference type="Proteomes" id="UP000054107">
    <property type="component" value="Unassembled WGS sequence"/>
</dbReference>
<keyword evidence="2" id="KW-1185">Reference proteome</keyword>
<dbReference type="PANTHER" id="PTHR20948">
    <property type="entry name" value="TRANSMEMBRANE PROTEIN 164"/>
    <property type="match status" value="1"/>
</dbReference>
<reference evidence="1 2" key="1">
    <citation type="submission" date="2014-09" db="EMBL/GenBank/DDBJ databases">
        <authorList>
            <person name="Ellenberger Sabrina"/>
        </authorList>
    </citation>
    <scope>NUCLEOTIDE SEQUENCE [LARGE SCALE GENOMIC DNA]</scope>
    <source>
        <strain evidence="1 2">CBS 412.66</strain>
    </source>
</reference>
<dbReference type="PANTHER" id="PTHR20948:SF2">
    <property type="entry name" value="TRANSMEMBRANE PROTEIN 164"/>
    <property type="match status" value="1"/>
</dbReference>
<dbReference type="OrthoDB" id="17328at2759"/>
<sequence>MPLQSKFNTNPFTPLFDRLENWVKTFSRNVTYETDWEDSTKGSWYLQPRQHAKELVFLSTGFAAASAYYLKKILDPSNLTFQMLKNFRPVGPATRAEKFLIASLGGTFGLTIIHKVIRRNKLFMLQPCHMSAGLLLITLCHPKKTSVATNLLFNVYLHTQWGAIAALIFPDLRDHYLIGETFNFFAGLESNAHILRYW</sequence>
<accession>A0A0B7MX11</accession>
<gene>
    <name evidence="1" type="primary">PARPA_04302.1 scaffold 12477</name>
</gene>
<organism evidence="1 2">
    <name type="scientific">Parasitella parasitica</name>
    <dbReference type="NCBI Taxonomy" id="35722"/>
    <lineage>
        <taxon>Eukaryota</taxon>
        <taxon>Fungi</taxon>
        <taxon>Fungi incertae sedis</taxon>
        <taxon>Mucoromycota</taxon>
        <taxon>Mucoromycotina</taxon>
        <taxon>Mucoromycetes</taxon>
        <taxon>Mucorales</taxon>
        <taxon>Mucorineae</taxon>
        <taxon>Mucoraceae</taxon>
        <taxon>Parasitella</taxon>
    </lineage>
</organism>
<evidence type="ECO:0000313" key="2">
    <source>
        <dbReference type="Proteomes" id="UP000054107"/>
    </source>
</evidence>
<dbReference type="AlphaFoldDB" id="A0A0B7MX11"/>